<dbReference type="AlphaFoldDB" id="A0A9W8ZTK8"/>
<gene>
    <name evidence="1" type="ORF">C8J55DRAFT_527457</name>
</gene>
<evidence type="ECO:0000313" key="1">
    <source>
        <dbReference type="EMBL" id="KAJ4466121.1"/>
    </source>
</evidence>
<proteinExistence type="predicted"/>
<dbReference type="EMBL" id="JANVFS010000046">
    <property type="protein sequence ID" value="KAJ4466121.1"/>
    <property type="molecule type" value="Genomic_DNA"/>
</dbReference>
<accession>A0A9W8ZTK8</accession>
<organism evidence="1 2">
    <name type="scientific">Lentinula lateritia</name>
    <dbReference type="NCBI Taxonomy" id="40482"/>
    <lineage>
        <taxon>Eukaryota</taxon>
        <taxon>Fungi</taxon>
        <taxon>Dikarya</taxon>
        <taxon>Basidiomycota</taxon>
        <taxon>Agaricomycotina</taxon>
        <taxon>Agaricomycetes</taxon>
        <taxon>Agaricomycetidae</taxon>
        <taxon>Agaricales</taxon>
        <taxon>Marasmiineae</taxon>
        <taxon>Omphalotaceae</taxon>
        <taxon>Lentinula</taxon>
    </lineage>
</organism>
<reference evidence="1" key="2">
    <citation type="journal article" date="2023" name="Proc. Natl. Acad. Sci. U.S.A.">
        <title>A global phylogenomic analysis of the shiitake genus Lentinula.</title>
        <authorList>
            <person name="Sierra-Patev S."/>
            <person name="Min B."/>
            <person name="Naranjo-Ortiz M."/>
            <person name="Looney B."/>
            <person name="Konkel Z."/>
            <person name="Slot J.C."/>
            <person name="Sakamoto Y."/>
            <person name="Steenwyk J.L."/>
            <person name="Rokas A."/>
            <person name="Carro J."/>
            <person name="Camarero S."/>
            <person name="Ferreira P."/>
            <person name="Molpeceres G."/>
            <person name="Ruiz-Duenas F.J."/>
            <person name="Serrano A."/>
            <person name="Henrissat B."/>
            <person name="Drula E."/>
            <person name="Hughes K.W."/>
            <person name="Mata J.L."/>
            <person name="Ishikawa N.K."/>
            <person name="Vargas-Isla R."/>
            <person name="Ushijima S."/>
            <person name="Smith C.A."/>
            <person name="Donoghue J."/>
            <person name="Ahrendt S."/>
            <person name="Andreopoulos W."/>
            <person name="He G."/>
            <person name="LaButti K."/>
            <person name="Lipzen A."/>
            <person name="Ng V."/>
            <person name="Riley R."/>
            <person name="Sandor L."/>
            <person name="Barry K."/>
            <person name="Martinez A.T."/>
            <person name="Xiao Y."/>
            <person name="Gibbons J.G."/>
            <person name="Terashima K."/>
            <person name="Grigoriev I.V."/>
            <person name="Hibbett D."/>
        </authorList>
    </citation>
    <scope>NUCLEOTIDE SEQUENCE</scope>
    <source>
        <strain evidence="1">Sp2 HRB7682 ss15</strain>
    </source>
</reference>
<protein>
    <submittedName>
        <fullName evidence="1">Uncharacterized protein</fullName>
    </submittedName>
</protein>
<evidence type="ECO:0000313" key="2">
    <source>
        <dbReference type="Proteomes" id="UP001150238"/>
    </source>
</evidence>
<dbReference type="Proteomes" id="UP001150238">
    <property type="component" value="Unassembled WGS sequence"/>
</dbReference>
<name>A0A9W8ZTK8_9AGAR</name>
<sequence>MMRFLKPGNKHVVLHAHATAQRGTYIYLIFFKFYRPFAHKRSFSVVGHSKPLTYLAVLILESRFEVIITFSTGVAMLFKIKGHSERLHPTRYQAIQSPLNVLDVSGPICNPRLPLMGFAPAYDALHNRERLILLPSGKKSPDYLRLV</sequence>
<comment type="caution">
    <text evidence="1">The sequence shown here is derived from an EMBL/GenBank/DDBJ whole genome shotgun (WGS) entry which is preliminary data.</text>
</comment>
<reference evidence="1" key="1">
    <citation type="submission" date="2022-08" db="EMBL/GenBank/DDBJ databases">
        <authorList>
            <consortium name="DOE Joint Genome Institute"/>
            <person name="Min B."/>
            <person name="Riley R."/>
            <person name="Sierra-Patev S."/>
            <person name="Naranjo-Ortiz M."/>
            <person name="Looney B."/>
            <person name="Konkel Z."/>
            <person name="Slot J.C."/>
            <person name="Sakamoto Y."/>
            <person name="Steenwyk J.L."/>
            <person name="Rokas A."/>
            <person name="Carro J."/>
            <person name="Camarero S."/>
            <person name="Ferreira P."/>
            <person name="Molpeceres G."/>
            <person name="Ruiz-Duenas F.J."/>
            <person name="Serrano A."/>
            <person name="Henrissat B."/>
            <person name="Drula E."/>
            <person name="Hughes K.W."/>
            <person name="Mata J.L."/>
            <person name="Ishikawa N.K."/>
            <person name="Vargas-Isla R."/>
            <person name="Ushijima S."/>
            <person name="Smith C.A."/>
            <person name="Ahrendt S."/>
            <person name="Andreopoulos W."/>
            <person name="He G."/>
            <person name="Labutti K."/>
            <person name="Lipzen A."/>
            <person name="Ng V."/>
            <person name="Sandor L."/>
            <person name="Barry K."/>
            <person name="Martinez A.T."/>
            <person name="Xiao Y."/>
            <person name="Gibbons J.G."/>
            <person name="Terashima K."/>
            <person name="Hibbett D.S."/>
            <person name="Grigoriev I.V."/>
        </authorList>
    </citation>
    <scope>NUCLEOTIDE SEQUENCE</scope>
    <source>
        <strain evidence="1">Sp2 HRB7682 ss15</strain>
    </source>
</reference>